<dbReference type="AlphaFoldDB" id="R9A0M0"/>
<dbReference type="SUPFAM" id="SSF54593">
    <property type="entry name" value="Glyoxalase/Bleomycin resistance protein/Dihydroxybiphenyl dioxygenase"/>
    <property type="match status" value="1"/>
</dbReference>
<gene>
    <name evidence="1" type="ORF">LEP1GSC195_2896</name>
</gene>
<protein>
    <submittedName>
        <fullName evidence="1">Glyoxalase-like domain protein</fullName>
    </submittedName>
</protein>
<dbReference type="Gene3D" id="3.10.180.10">
    <property type="entry name" value="2,3-Dihydroxybiphenyl 1,2-Dioxygenase, domain 1"/>
    <property type="match status" value="1"/>
</dbReference>
<dbReference type="EMBL" id="AOGZ02000014">
    <property type="protein sequence ID" value="EOQ95682.1"/>
    <property type="molecule type" value="Genomic_DNA"/>
</dbReference>
<dbReference type="InterPro" id="IPR029068">
    <property type="entry name" value="Glyas_Bleomycin-R_OHBP_Dase"/>
</dbReference>
<evidence type="ECO:0000313" key="2">
    <source>
        <dbReference type="Proteomes" id="UP000013984"/>
    </source>
</evidence>
<name>R9A0M0_9LEPT</name>
<proteinExistence type="predicted"/>
<organism evidence="1 2">
    <name type="scientific">Leptospira wolbachii serovar Codice str. CDC</name>
    <dbReference type="NCBI Taxonomy" id="1218599"/>
    <lineage>
        <taxon>Bacteria</taxon>
        <taxon>Pseudomonadati</taxon>
        <taxon>Spirochaetota</taxon>
        <taxon>Spirochaetia</taxon>
        <taxon>Leptospirales</taxon>
        <taxon>Leptospiraceae</taxon>
        <taxon>Leptospira</taxon>
    </lineage>
</organism>
<sequence length="54" mass="5903">MFTVQDIDEMVSRLIKNGAALVGGMVQYEDMYRLCFIHGAEGILIGLAEGLGKK</sequence>
<reference evidence="1" key="1">
    <citation type="submission" date="2013-04" db="EMBL/GenBank/DDBJ databases">
        <authorList>
            <person name="Harkins D.M."/>
            <person name="Durkin A.S."/>
            <person name="Brinkac L.M."/>
            <person name="Haft D.H."/>
            <person name="Selengut J.D."/>
            <person name="Sanka R."/>
            <person name="DePew J."/>
            <person name="Purushe J."/>
            <person name="Galloway R.L."/>
            <person name="Vinetz J.M."/>
            <person name="Sutton G.G."/>
            <person name="Nierman W.C."/>
            <person name="Fouts D.E."/>
        </authorList>
    </citation>
    <scope>NUCLEOTIDE SEQUENCE [LARGE SCALE GENOMIC DNA]</scope>
    <source>
        <strain evidence="1">CDC</strain>
    </source>
</reference>
<evidence type="ECO:0000313" key="1">
    <source>
        <dbReference type="EMBL" id="EOQ95682.1"/>
    </source>
</evidence>
<dbReference type="STRING" id="1218599.LEP1GSC195_2896"/>
<keyword evidence="2" id="KW-1185">Reference proteome</keyword>
<comment type="caution">
    <text evidence="1">The sequence shown here is derived from an EMBL/GenBank/DDBJ whole genome shotgun (WGS) entry which is preliminary data.</text>
</comment>
<accession>R9A0M0</accession>
<dbReference type="Proteomes" id="UP000013984">
    <property type="component" value="Unassembled WGS sequence"/>
</dbReference>